<dbReference type="KEGG" id="ehx:EMIHUDRAFT_109942"/>
<dbReference type="RefSeq" id="XP_005789736.1">
    <property type="nucleotide sequence ID" value="XM_005789679.1"/>
</dbReference>
<dbReference type="GeneID" id="17282577"/>
<dbReference type="AlphaFoldDB" id="A0A0D3KNH2"/>
<sequence length="181" mass="18350">MSSLEEQLILYGGGAGAGAGDGLLFGAEAAEERIKSLLGEGERGGLMRRRVMRRPVGSAALSFGERDADGGALSPLAVADPLSDLLSHISASHAGGESRAHCPRRAAGLAHCDRPASPCRRAVVVRALLRGSLEGGPLDAEHVDPLGGGGQPRVAESTAEAAAGRGEVEGPGASVRRRGCE</sequence>
<reference evidence="2" key="2">
    <citation type="submission" date="2024-10" db="UniProtKB">
        <authorList>
            <consortium name="EnsemblProtists"/>
        </authorList>
    </citation>
    <scope>IDENTIFICATION</scope>
</reference>
<keyword evidence="3" id="KW-1185">Reference proteome</keyword>
<protein>
    <submittedName>
        <fullName evidence="2">Uncharacterized protein</fullName>
    </submittedName>
</protein>
<feature type="region of interest" description="Disordered" evidence="1">
    <location>
        <begin position="136"/>
        <end position="181"/>
    </location>
</feature>
<name>A0A0D3KNH2_EMIH1</name>
<dbReference type="HOGENOM" id="CLU_1491727_0_0_1"/>
<evidence type="ECO:0000313" key="2">
    <source>
        <dbReference type="EnsemblProtists" id="EOD37307"/>
    </source>
</evidence>
<dbReference type="PaxDb" id="2903-EOD37307"/>
<organism evidence="2 3">
    <name type="scientific">Emiliania huxleyi (strain CCMP1516)</name>
    <dbReference type="NCBI Taxonomy" id="280463"/>
    <lineage>
        <taxon>Eukaryota</taxon>
        <taxon>Haptista</taxon>
        <taxon>Haptophyta</taxon>
        <taxon>Prymnesiophyceae</taxon>
        <taxon>Isochrysidales</taxon>
        <taxon>Noelaerhabdaceae</taxon>
        <taxon>Emiliania</taxon>
    </lineage>
</organism>
<feature type="compositionally biased region" description="Low complexity" evidence="1">
    <location>
        <begin position="159"/>
        <end position="173"/>
    </location>
</feature>
<dbReference type="EnsemblProtists" id="EOD37307">
    <property type="protein sequence ID" value="EOD37307"/>
    <property type="gene ID" value="EMIHUDRAFT_109942"/>
</dbReference>
<evidence type="ECO:0000313" key="3">
    <source>
        <dbReference type="Proteomes" id="UP000013827"/>
    </source>
</evidence>
<dbReference type="Proteomes" id="UP000013827">
    <property type="component" value="Unassembled WGS sequence"/>
</dbReference>
<reference evidence="3" key="1">
    <citation type="journal article" date="2013" name="Nature">
        <title>Pan genome of the phytoplankton Emiliania underpins its global distribution.</title>
        <authorList>
            <person name="Read B.A."/>
            <person name="Kegel J."/>
            <person name="Klute M.J."/>
            <person name="Kuo A."/>
            <person name="Lefebvre S.C."/>
            <person name="Maumus F."/>
            <person name="Mayer C."/>
            <person name="Miller J."/>
            <person name="Monier A."/>
            <person name="Salamov A."/>
            <person name="Young J."/>
            <person name="Aguilar M."/>
            <person name="Claverie J.M."/>
            <person name="Frickenhaus S."/>
            <person name="Gonzalez K."/>
            <person name="Herman E.K."/>
            <person name="Lin Y.C."/>
            <person name="Napier J."/>
            <person name="Ogata H."/>
            <person name="Sarno A.F."/>
            <person name="Shmutz J."/>
            <person name="Schroeder D."/>
            <person name="de Vargas C."/>
            <person name="Verret F."/>
            <person name="von Dassow P."/>
            <person name="Valentin K."/>
            <person name="Van de Peer Y."/>
            <person name="Wheeler G."/>
            <person name="Dacks J.B."/>
            <person name="Delwiche C.F."/>
            <person name="Dyhrman S.T."/>
            <person name="Glockner G."/>
            <person name="John U."/>
            <person name="Richards T."/>
            <person name="Worden A.Z."/>
            <person name="Zhang X."/>
            <person name="Grigoriev I.V."/>
            <person name="Allen A.E."/>
            <person name="Bidle K."/>
            <person name="Borodovsky M."/>
            <person name="Bowler C."/>
            <person name="Brownlee C."/>
            <person name="Cock J.M."/>
            <person name="Elias M."/>
            <person name="Gladyshev V.N."/>
            <person name="Groth M."/>
            <person name="Guda C."/>
            <person name="Hadaegh A."/>
            <person name="Iglesias-Rodriguez M.D."/>
            <person name="Jenkins J."/>
            <person name="Jones B.M."/>
            <person name="Lawson T."/>
            <person name="Leese F."/>
            <person name="Lindquist E."/>
            <person name="Lobanov A."/>
            <person name="Lomsadze A."/>
            <person name="Malik S.B."/>
            <person name="Marsh M.E."/>
            <person name="Mackinder L."/>
            <person name="Mock T."/>
            <person name="Mueller-Roeber B."/>
            <person name="Pagarete A."/>
            <person name="Parker M."/>
            <person name="Probert I."/>
            <person name="Quesneville H."/>
            <person name="Raines C."/>
            <person name="Rensing S.A."/>
            <person name="Riano-Pachon D.M."/>
            <person name="Richier S."/>
            <person name="Rokitta S."/>
            <person name="Shiraiwa Y."/>
            <person name="Soanes D.M."/>
            <person name="van der Giezen M."/>
            <person name="Wahlund T.M."/>
            <person name="Williams B."/>
            <person name="Wilson W."/>
            <person name="Wolfe G."/>
            <person name="Wurch L.L."/>
        </authorList>
    </citation>
    <scope>NUCLEOTIDE SEQUENCE</scope>
</reference>
<accession>A0A0D3KNH2</accession>
<evidence type="ECO:0000256" key="1">
    <source>
        <dbReference type="SAM" id="MobiDB-lite"/>
    </source>
</evidence>
<proteinExistence type="predicted"/>